<gene>
    <name evidence="4" type="ORF">C1C91_11820</name>
</gene>
<dbReference type="CDD" id="cd01563">
    <property type="entry name" value="Thr-synth_1"/>
    <property type="match status" value="1"/>
</dbReference>
<evidence type="ECO:0000313" key="4">
    <source>
        <dbReference type="EMBL" id="AXB05582.1"/>
    </source>
</evidence>
<keyword evidence="2" id="KW-0663">Pyridoxal phosphate</keyword>
<dbReference type="InterPro" id="IPR000634">
    <property type="entry name" value="Ser/Thr_deHydtase_PyrdxlP-BS"/>
</dbReference>
<evidence type="ECO:0000256" key="2">
    <source>
        <dbReference type="ARBA" id="ARBA00022898"/>
    </source>
</evidence>
<organism evidence="4 5">
    <name type="scientific">Aeromonas caviae</name>
    <name type="common">Aeromonas punctata</name>
    <dbReference type="NCBI Taxonomy" id="648"/>
    <lineage>
        <taxon>Bacteria</taxon>
        <taxon>Pseudomonadati</taxon>
        <taxon>Pseudomonadota</taxon>
        <taxon>Gammaproteobacteria</taxon>
        <taxon>Aeromonadales</taxon>
        <taxon>Aeromonadaceae</taxon>
        <taxon>Aeromonas</taxon>
    </lineage>
</organism>
<dbReference type="Gene3D" id="3.40.50.1100">
    <property type="match status" value="2"/>
</dbReference>
<dbReference type="GO" id="GO:0004794">
    <property type="term" value="F:threonine deaminase activity"/>
    <property type="evidence" value="ECO:0007669"/>
    <property type="project" value="TreeGrafter"/>
</dbReference>
<name>A0A3S5WTV5_AERCA</name>
<evidence type="ECO:0000313" key="5">
    <source>
        <dbReference type="Proteomes" id="UP000266778"/>
    </source>
</evidence>
<dbReference type="EMBL" id="CP025706">
    <property type="protein sequence ID" value="AXB05582.1"/>
    <property type="molecule type" value="Genomic_DNA"/>
</dbReference>
<dbReference type="Pfam" id="PF00291">
    <property type="entry name" value="PALP"/>
    <property type="match status" value="1"/>
</dbReference>
<dbReference type="GO" id="GO:0009097">
    <property type="term" value="P:isoleucine biosynthetic process"/>
    <property type="evidence" value="ECO:0007669"/>
    <property type="project" value="TreeGrafter"/>
</dbReference>
<evidence type="ECO:0000256" key="3">
    <source>
        <dbReference type="ARBA" id="ARBA00023239"/>
    </source>
</evidence>
<dbReference type="GO" id="GO:0004795">
    <property type="term" value="F:threonine synthase activity"/>
    <property type="evidence" value="ECO:0007669"/>
    <property type="project" value="UniProtKB-EC"/>
</dbReference>
<dbReference type="InterPro" id="IPR050147">
    <property type="entry name" value="Ser/Thr_Dehydratase"/>
</dbReference>
<accession>A0A3S5WTV5</accession>
<dbReference type="AlphaFoldDB" id="A0A3S5WTV5"/>
<dbReference type="EC" id="4.2.3.1" evidence="4"/>
<comment type="cofactor">
    <cofactor evidence="1">
        <name>pyridoxal 5'-phosphate</name>
        <dbReference type="ChEBI" id="CHEBI:597326"/>
    </cofactor>
</comment>
<protein>
    <submittedName>
        <fullName evidence="4">Threonine synthase</fullName>
        <ecNumber evidence="4">4.2.3.1</ecNumber>
    </submittedName>
</protein>
<dbReference type="SUPFAM" id="SSF53686">
    <property type="entry name" value="Tryptophan synthase beta subunit-like PLP-dependent enzymes"/>
    <property type="match status" value="1"/>
</dbReference>
<dbReference type="GO" id="GO:0030170">
    <property type="term" value="F:pyridoxal phosphate binding"/>
    <property type="evidence" value="ECO:0007669"/>
    <property type="project" value="InterPro"/>
</dbReference>
<sequence length="365" mass="39066">MPYSYLSHLRCSKTGEIVDADQPQQLSPVRDPAQVITLGEGFTPLLPLPAFGKQIGIPDLWMKDESIIPTGSFKARGAAVGVSRARELGITHFAMPTNGNAGAAWALYGARAGLRSTIVMPQAAPAITRLETSLAGARLYLVDGLISDAGRQVAEAVAEQGLFDASTLKEPYRIEGKKTMGLEIAEQLGWTLPDVILYPTGGGVGLIGIYKALRELQELGWVKGPLPRLVAVQASGCAPIVQAWQQGERESRFWPDSQTLAFGINVPKALGDFLVLDALYRTEGCAIAVDDSAIQREIRQLAAREGSFVCPEGAAAFAAARQLREAGWIQGGERVVVLNTGAGIKYPDAITVVPQRLRRDGRIPA</sequence>
<dbReference type="PANTHER" id="PTHR48078:SF6">
    <property type="entry name" value="L-THREONINE DEHYDRATASE CATABOLIC TDCB"/>
    <property type="match status" value="1"/>
</dbReference>
<dbReference type="RefSeq" id="WP_119197307.1">
    <property type="nucleotide sequence ID" value="NZ_JAAKXK010000007.1"/>
</dbReference>
<evidence type="ECO:0000256" key="1">
    <source>
        <dbReference type="ARBA" id="ARBA00001933"/>
    </source>
</evidence>
<dbReference type="Proteomes" id="UP000266778">
    <property type="component" value="Chromosome"/>
</dbReference>
<proteinExistence type="predicted"/>
<dbReference type="GO" id="GO:0003941">
    <property type="term" value="F:L-serine ammonia-lyase activity"/>
    <property type="evidence" value="ECO:0007669"/>
    <property type="project" value="TreeGrafter"/>
</dbReference>
<keyword evidence="3 4" id="KW-0456">Lyase</keyword>
<dbReference type="GO" id="GO:0006567">
    <property type="term" value="P:L-threonine catabolic process"/>
    <property type="evidence" value="ECO:0007669"/>
    <property type="project" value="TreeGrafter"/>
</dbReference>
<reference evidence="4" key="1">
    <citation type="journal article" date="2019" name="J Environ">
        <title>Genetic characterization and potential molecular dissemination mechanism of tet (31) gene in Aeromonas caviae from an oxytetracycline wastewater treatment system.</title>
        <authorList>
            <person name="Shi Y."/>
            <person name="Tian Z."/>
            <person name="Leclercq S.O."/>
            <person name="Zhang H."/>
            <person name="Yang M."/>
            <person name="Zhang Y."/>
        </authorList>
    </citation>
    <scope>NUCLEOTIDE SEQUENCE</scope>
    <source>
        <strain evidence="4">T25-39</strain>
    </source>
</reference>
<dbReference type="PROSITE" id="PS00165">
    <property type="entry name" value="DEHYDRATASE_SER_THR"/>
    <property type="match status" value="1"/>
</dbReference>
<dbReference type="GO" id="GO:0006565">
    <property type="term" value="P:L-serine catabolic process"/>
    <property type="evidence" value="ECO:0007669"/>
    <property type="project" value="TreeGrafter"/>
</dbReference>
<dbReference type="InterPro" id="IPR036052">
    <property type="entry name" value="TrpB-like_PALP_sf"/>
</dbReference>
<dbReference type="PANTHER" id="PTHR48078">
    <property type="entry name" value="THREONINE DEHYDRATASE, MITOCHONDRIAL-RELATED"/>
    <property type="match status" value="1"/>
</dbReference>
<dbReference type="NCBIfam" id="NF006050">
    <property type="entry name" value="PRK08197.1"/>
    <property type="match status" value="1"/>
</dbReference>
<dbReference type="InterPro" id="IPR001926">
    <property type="entry name" value="TrpB-like_PALP"/>
</dbReference>